<dbReference type="EMBL" id="BNJQ01000021">
    <property type="protein sequence ID" value="GHP08555.1"/>
    <property type="molecule type" value="Genomic_DNA"/>
</dbReference>
<protein>
    <submittedName>
        <fullName evidence="2">Uncharacterized protein</fullName>
    </submittedName>
</protein>
<evidence type="ECO:0000313" key="3">
    <source>
        <dbReference type="Proteomes" id="UP000660262"/>
    </source>
</evidence>
<evidence type="ECO:0000256" key="1">
    <source>
        <dbReference type="SAM" id="MobiDB-lite"/>
    </source>
</evidence>
<dbReference type="Proteomes" id="UP000660262">
    <property type="component" value="Unassembled WGS sequence"/>
</dbReference>
<organism evidence="2 3">
    <name type="scientific">Pycnococcus provasolii</name>
    <dbReference type="NCBI Taxonomy" id="41880"/>
    <lineage>
        <taxon>Eukaryota</taxon>
        <taxon>Viridiplantae</taxon>
        <taxon>Chlorophyta</taxon>
        <taxon>Pseudoscourfieldiophyceae</taxon>
        <taxon>Pseudoscourfieldiales</taxon>
        <taxon>Pycnococcaceae</taxon>
        <taxon>Pycnococcus</taxon>
    </lineage>
</organism>
<gene>
    <name evidence="2" type="ORF">PPROV_000729200</name>
</gene>
<feature type="region of interest" description="Disordered" evidence="1">
    <location>
        <begin position="85"/>
        <end position="104"/>
    </location>
</feature>
<proteinExistence type="predicted"/>
<sequence>MEVRASLRRALIIGAACAVPLHISTQRYIWRSTAQACDNMPNAPPPASDDTDAKVRTNYEALGFAFTHVVAIVVVVTCWKVRESDNKETDKQKTLLSTQKPSEY</sequence>
<reference evidence="2" key="1">
    <citation type="submission" date="2020-10" db="EMBL/GenBank/DDBJ databases">
        <title>Unveiling of a novel bifunctional photoreceptor, Dualchrome1, isolated from a cosmopolitan green alga.</title>
        <authorList>
            <person name="Suzuki S."/>
            <person name="Kawachi M."/>
        </authorList>
    </citation>
    <scope>NUCLEOTIDE SEQUENCE</scope>
    <source>
        <strain evidence="2">NIES 2893</strain>
    </source>
</reference>
<comment type="caution">
    <text evidence="2">The sequence shown here is derived from an EMBL/GenBank/DDBJ whole genome shotgun (WGS) entry which is preliminary data.</text>
</comment>
<keyword evidence="3" id="KW-1185">Reference proteome</keyword>
<evidence type="ECO:0000313" key="2">
    <source>
        <dbReference type="EMBL" id="GHP08555.1"/>
    </source>
</evidence>
<accession>A0A830HPG0</accession>
<dbReference type="AlphaFoldDB" id="A0A830HPG0"/>
<name>A0A830HPG0_9CHLO</name>
<feature type="compositionally biased region" description="Polar residues" evidence="1">
    <location>
        <begin position="94"/>
        <end position="104"/>
    </location>
</feature>